<name>A0ABW7FDF7_9BURK</name>
<dbReference type="Proteomes" id="UP001606210">
    <property type="component" value="Unassembled WGS sequence"/>
</dbReference>
<dbReference type="InterPro" id="IPR036852">
    <property type="entry name" value="Peptidase_S8/S53_dom_sf"/>
</dbReference>
<organism evidence="7 8">
    <name type="scientific">Pelomonas parva</name>
    <dbReference type="NCBI Taxonomy" id="3299032"/>
    <lineage>
        <taxon>Bacteria</taxon>
        <taxon>Pseudomonadati</taxon>
        <taxon>Pseudomonadota</taxon>
        <taxon>Betaproteobacteria</taxon>
        <taxon>Burkholderiales</taxon>
        <taxon>Sphaerotilaceae</taxon>
        <taxon>Roseateles</taxon>
    </lineage>
</organism>
<feature type="domain" description="Peptidase S8/S53" evidence="6">
    <location>
        <begin position="2"/>
        <end position="171"/>
    </location>
</feature>
<dbReference type="RefSeq" id="WP_394484221.1">
    <property type="nucleotide sequence ID" value="NZ_JBIGHV010000012.1"/>
</dbReference>
<dbReference type="SUPFAM" id="SSF52743">
    <property type="entry name" value="Subtilisin-like"/>
    <property type="match status" value="1"/>
</dbReference>
<gene>
    <name evidence="7" type="ORF">ACG00Y_26310</name>
</gene>
<evidence type="ECO:0000256" key="2">
    <source>
        <dbReference type="ARBA" id="ARBA00022670"/>
    </source>
</evidence>
<dbReference type="PANTHER" id="PTHR43806">
    <property type="entry name" value="PEPTIDASE S8"/>
    <property type="match status" value="1"/>
</dbReference>
<evidence type="ECO:0000313" key="7">
    <source>
        <dbReference type="EMBL" id="MFG6433448.1"/>
    </source>
</evidence>
<evidence type="ECO:0000256" key="4">
    <source>
        <dbReference type="ARBA" id="ARBA00022825"/>
    </source>
</evidence>
<evidence type="ECO:0000256" key="3">
    <source>
        <dbReference type="ARBA" id="ARBA00022801"/>
    </source>
</evidence>
<dbReference type="PANTHER" id="PTHR43806:SF11">
    <property type="entry name" value="CEREVISIN-RELATED"/>
    <property type="match status" value="1"/>
</dbReference>
<keyword evidence="2" id="KW-0645">Protease</keyword>
<comment type="similarity">
    <text evidence="1 5">Belongs to the peptidase S8 family.</text>
</comment>
<proteinExistence type="inferred from homology"/>
<dbReference type="InterPro" id="IPR050131">
    <property type="entry name" value="Peptidase_S8_subtilisin-like"/>
</dbReference>
<dbReference type="PROSITE" id="PS00138">
    <property type="entry name" value="SUBTILASE_SER"/>
    <property type="match status" value="1"/>
</dbReference>
<evidence type="ECO:0000313" key="8">
    <source>
        <dbReference type="Proteomes" id="UP001606210"/>
    </source>
</evidence>
<evidence type="ECO:0000256" key="1">
    <source>
        <dbReference type="ARBA" id="ARBA00011073"/>
    </source>
</evidence>
<comment type="caution">
    <text evidence="5">Lacks conserved residue(s) required for the propagation of feature annotation.</text>
</comment>
<evidence type="ECO:0000259" key="6">
    <source>
        <dbReference type="Pfam" id="PF00082"/>
    </source>
</evidence>
<accession>A0ABW7FDF7</accession>
<dbReference type="InterPro" id="IPR000209">
    <property type="entry name" value="Peptidase_S8/S53_dom"/>
</dbReference>
<protein>
    <submittedName>
        <fullName evidence="7">S8 family serine peptidase</fullName>
    </submittedName>
</protein>
<dbReference type="PROSITE" id="PS51892">
    <property type="entry name" value="SUBTILASE"/>
    <property type="match status" value="1"/>
</dbReference>
<dbReference type="EMBL" id="JBIGHV010000012">
    <property type="protein sequence ID" value="MFG6433448.1"/>
    <property type="molecule type" value="Genomic_DNA"/>
</dbReference>
<dbReference type="Pfam" id="PF00082">
    <property type="entry name" value="Peptidase_S8"/>
    <property type="match status" value="1"/>
</dbReference>
<keyword evidence="8" id="KW-1185">Reference proteome</keyword>
<dbReference type="Gene3D" id="3.40.50.200">
    <property type="entry name" value="Peptidase S8/S53 domain"/>
    <property type="match status" value="1"/>
</dbReference>
<keyword evidence="4" id="KW-0720">Serine protease</keyword>
<keyword evidence="3" id="KW-0378">Hydrolase</keyword>
<evidence type="ECO:0000256" key="5">
    <source>
        <dbReference type="PROSITE-ProRule" id="PRU01240"/>
    </source>
</evidence>
<sequence length="213" mass="22037">MLSYRIFKSGAEYASTFDISTAIKQAAADGCDLINLSIGGAEDGAVKDAIDLAGEAGCVCIAATGNDGHDTVDYPAGYKRCMAVSVIGLEASWPAGTYVDWTLSKVTGKQIAGSQTFFASFSNRGFKVAMTAPGVAIVSTILGNRWGVMTGTSMATPIATGVVARRLAGSPVFDLPRDAARSQAIVDLALANTEDLGFTASRQGKGLARQSRP</sequence>
<reference evidence="7 8" key="1">
    <citation type="submission" date="2024-08" db="EMBL/GenBank/DDBJ databases">
        <authorList>
            <person name="Lu H."/>
        </authorList>
    </citation>
    <scope>NUCLEOTIDE SEQUENCE [LARGE SCALE GENOMIC DNA]</scope>
    <source>
        <strain evidence="7 8">LYH14W</strain>
    </source>
</reference>
<comment type="caution">
    <text evidence="7">The sequence shown here is derived from an EMBL/GenBank/DDBJ whole genome shotgun (WGS) entry which is preliminary data.</text>
</comment>
<dbReference type="InterPro" id="IPR023828">
    <property type="entry name" value="Peptidase_S8_Ser-AS"/>
</dbReference>